<keyword evidence="6" id="KW-1185">Reference proteome</keyword>
<gene>
    <name evidence="5" type="ORF">SAMN04488108_0602</name>
</gene>
<dbReference type="Pfam" id="PF00294">
    <property type="entry name" value="PfkB"/>
    <property type="match status" value="1"/>
</dbReference>
<proteinExistence type="inferred from homology"/>
<dbReference type="STRING" id="1073327.SAMN04488108_0602"/>
<evidence type="ECO:0000256" key="2">
    <source>
        <dbReference type="ARBA" id="ARBA00022679"/>
    </source>
</evidence>
<dbReference type="InterPro" id="IPR029056">
    <property type="entry name" value="Ribokinase-like"/>
</dbReference>
<sequence>MKKIITLGEVMLRLSPPGNSRFAQTDEFHVEFGGSEANVGSALAYWGESVSHVTAFPDHELGKRAAAQLRQNGISTEYVKFLPGRLGVYFLENGALQRSSKIIYDRFDSSFSQYDGSETDWDEEMKSVSWVHWSGISPAISQQSADLTKRILKAARSQNIPVSGDLNYRSNLWQYGKKAHEIMPELMELTTVMIAGARDFSQCLNKDFDSFEEAKTYAFETFKDLKYISKTNRITRSASDNAISGELYTAYEVFSSQNYDVNPIIDRVGTGDAYAAGLIYGLQNLEPQEAIEFALASGVLKHSVPGDILLSSKEEVEEVAAGTSGKIKR</sequence>
<dbReference type="AlphaFoldDB" id="A0A1M7Z679"/>
<organism evidence="5 6">
    <name type="scientific">Algoriphagus zhangzhouensis</name>
    <dbReference type="NCBI Taxonomy" id="1073327"/>
    <lineage>
        <taxon>Bacteria</taxon>
        <taxon>Pseudomonadati</taxon>
        <taxon>Bacteroidota</taxon>
        <taxon>Cytophagia</taxon>
        <taxon>Cytophagales</taxon>
        <taxon>Cyclobacteriaceae</taxon>
        <taxon>Algoriphagus</taxon>
    </lineage>
</organism>
<dbReference type="PANTHER" id="PTHR43320:SF2">
    <property type="entry name" value="2-DEHYDRO-3-DEOXYGLUCONOKINASE_2-DEHYDRO-3-DEOXYGALACTONOKINASE"/>
    <property type="match status" value="1"/>
</dbReference>
<dbReference type="Proteomes" id="UP000184609">
    <property type="component" value="Unassembled WGS sequence"/>
</dbReference>
<evidence type="ECO:0000313" key="6">
    <source>
        <dbReference type="Proteomes" id="UP000184609"/>
    </source>
</evidence>
<reference evidence="6" key="1">
    <citation type="submission" date="2016-12" db="EMBL/GenBank/DDBJ databases">
        <authorList>
            <person name="Varghese N."/>
            <person name="Submissions S."/>
        </authorList>
    </citation>
    <scope>NUCLEOTIDE SEQUENCE [LARGE SCALE GENOMIC DNA]</scope>
    <source>
        <strain evidence="6">DSM 25035</strain>
    </source>
</reference>
<feature type="domain" description="Carbohydrate kinase PfkB" evidence="4">
    <location>
        <begin position="1"/>
        <end position="309"/>
    </location>
</feature>
<dbReference type="SUPFAM" id="SSF53613">
    <property type="entry name" value="Ribokinase-like"/>
    <property type="match status" value="1"/>
</dbReference>
<comment type="similarity">
    <text evidence="1">Belongs to the carbohydrate kinase PfkB family.</text>
</comment>
<accession>A0A1M7Z679</accession>
<dbReference type="RefSeq" id="WP_134204314.1">
    <property type="nucleotide sequence ID" value="NZ_FRXN01000001.1"/>
</dbReference>
<dbReference type="InterPro" id="IPR052700">
    <property type="entry name" value="Carb_kinase_PfkB-like"/>
</dbReference>
<protein>
    <submittedName>
        <fullName evidence="5">2-dehydro-3-deoxygluconokinase</fullName>
    </submittedName>
</protein>
<evidence type="ECO:0000313" key="5">
    <source>
        <dbReference type="EMBL" id="SHO60146.1"/>
    </source>
</evidence>
<evidence type="ECO:0000256" key="3">
    <source>
        <dbReference type="ARBA" id="ARBA00022777"/>
    </source>
</evidence>
<keyword evidence="3 5" id="KW-0418">Kinase</keyword>
<dbReference type="Gene3D" id="3.40.1190.20">
    <property type="match status" value="1"/>
</dbReference>
<dbReference type="OrthoDB" id="9813569at2"/>
<dbReference type="GO" id="GO:0016301">
    <property type="term" value="F:kinase activity"/>
    <property type="evidence" value="ECO:0007669"/>
    <property type="project" value="UniProtKB-KW"/>
</dbReference>
<keyword evidence="2" id="KW-0808">Transferase</keyword>
<evidence type="ECO:0000256" key="1">
    <source>
        <dbReference type="ARBA" id="ARBA00010688"/>
    </source>
</evidence>
<dbReference type="PANTHER" id="PTHR43320">
    <property type="entry name" value="SUGAR KINASE"/>
    <property type="match status" value="1"/>
</dbReference>
<dbReference type="CDD" id="cd01166">
    <property type="entry name" value="KdgK"/>
    <property type="match status" value="1"/>
</dbReference>
<evidence type="ECO:0000259" key="4">
    <source>
        <dbReference type="Pfam" id="PF00294"/>
    </source>
</evidence>
<dbReference type="EMBL" id="FRXN01000001">
    <property type="protein sequence ID" value="SHO60146.1"/>
    <property type="molecule type" value="Genomic_DNA"/>
</dbReference>
<dbReference type="InterPro" id="IPR011611">
    <property type="entry name" value="PfkB_dom"/>
</dbReference>
<name>A0A1M7Z679_9BACT</name>